<dbReference type="OMA" id="QLKISWA"/>
<dbReference type="Proteomes" id="UP000056255">
    <property type="component" value="Chromosome"/>
</dbReference>
<name>A0A088E5E8_9CREN</name>
<evidence type="ECO:0000313" key="2">
    <source>
        <dbReference type="EMBL" id="AKV74408.1"/>
    </source>
</evidence>
<evidence type="ECO:0000313" key="11">
    <source>
        <dbReference type="Proteomes" id="UP000062475"/>
    </source>
</evidence>
<reference evidence="6 8" key="3">
    <citation type="submission" date="2015-07" db="EMBL/GenBank/DDBJ databases">
        <title>Physiological, transcriptional responses and genome re-sequencing of acid resistant extremely thermoacidophilic Metallosphaera sedula SARC-M1.</title>
        <authorList>
            <person name="Ai C."/>
            <person name="McCarthy S."/>
            <person name="Eckrich V."/>
            <person name="Rudrappa D."/>
            <person name="Qiu G."/>
            <person name="Blum P."/>
        </authorList>
    </citation>
    <scope>NUCLEOTIDE SEQUENCE [LARGE SCALE GENOMIC DNA]</scope>
    <source>
        <strain evidence="6 8">SARC-M1</strain>
    </source>
</reference>
<dbReference type="EMBL" id="CP012172">
    <property type="protein sequence ID" value="AKV74408.1"/>
    <property type="molecule type" value="Genomic_DNA"/>
</dbReference>
<evidence type="ECO:0000313" key="3">
    <source>
        <dbReference type="EMBL" id="AKV76647.1"/>
    </source>
</evidence>
<evidence type="ECO:0000313" key="1">
    <source>
        <dbReference type="EMBL" id="AIM27546.1"/>
    </source>
</evidence>
<protein>
    <submittedName>
        <fullName evidence="1">Uncharacterized protein</fullName>
    </submittedName>
</protein>
<dbReference type="Proteomes" id="UP000062398">
    <property type="component" value="Chromosome"/>
</dbReference>
<evidence type="ECO:0000313" key="4">
    <source>
        <dbReference type="EMBL" id="AKV78899.1"/>
    </source>
</evidence>
<evidence type="ECO:0000313" key="9">
    <source>
        <dbReference type="Proteomes" id="UP000061362"/>
    </source>
</evidence>
<accession>A0A088E5E8</accession>
<dbReference type="Proteomes" id="UP000061362">
    <property type="component" value="Chromosome"/>
</dbReference>
<proteinExistence type="predicted"/>
<evidence type="ECO:0000313" key="12">
    <source>
        <dbReference type="Proteomes" id="UP000068832"/>
    </source>
</evidence>
<organism evidence="1 7">
    <name type="scientific">Metallosphaera sedula</name>
    <dbReference type="NCBI Taxonomy" id="43687"/>
    <lineage>
        <taxon>Archaea</taxon>
        <taxon>Thermoproteota</taxon>
        <taxon>Thermoprotei</taxon>
        <taxon>Sulfolobales</taxon>
        <taxon>Sulfolobaceae</taxon>
        <taxon>Metallosphaera</taxon>
    </lineage>
</organism>
<dbReference type="Proteomes" id="UP000029084">
    <property type="component" value="Chromosome"/>
</dbReference>
<evidence type="ECO:0000313" key="5">
    <source>
        <dbReference type="EMBL" id="AKV81144.1"/>
    </source>
</evidence>
<gene>
    <name evidence="1" type="ORF">HA72_1404</name>
    <name evidence="2" type="ORF">MsedA_1423</name>
    <name evidence="3" type="ORF">MsedB_1425</name>
    <name evidence="4" type="ORF">MsedC_1423</name>
    <name evidence="5" type="ORF">MsedD_1424</name>
    <name evidence="6" type="ORF">MsedE_1429</name>
</gene>
<reference evidence="1 7" key="1">
    <citation type="journal article" date="2014" name="J. Bacteriol.">
        <title>Role of an Archaeal PitA Transporter in the Copper and Arsenic Resistance of Metallosphaera sedula, an Extreme Thermoacidophile.</title>
        <authorList>
            <person name="McCarthy S."/>
            <person name="Ai C."/>
            <person name="Wheaton G."/>
            <person name="Tevatia R."/>
            <person name="Eckrich V."/>
            <person name="Kelly R."/>
            <person name="Blum P."/>
        </authorList>
    </citation>
    <scope>NUCLEOTIDE SEQUENCE [LARGE SCALE GENOMIC DNA]</scope>
    <source>
        <strain evidence="1 7">CuR1</strain>
    </source>
</reference>
<dbReference type="EMBL" id="CP012175">
    <property type="protein sequence ID" value="AKV81144.1"/>
    <property type="molecule type" value="Genomic_DNA"/>
</dbReference>
<sequence>MASKSYHVQLKISWADLPSDAIPHSNKDSDGDLDVISSALAETLVQNMPSEIVELDPGKIMMASLLSSKLVTGILGHLDEQRWGGKYYSGDISASLGETMAYALLEKKFEVKFLDIIPLRQVKYLGFSPDAVIDVSRYPKLISFLGGKGLLFLNARGSYRWSQAWLHRNLRRDIVQVEKVRYPDNFAILTYLYRDQEWKMMAVVIRP</sequence>
<evidence type="ECO:0000313" key="7">
    <source>
        <dbReference type="Proteomes" id="UP000029084"/>
    </source>
</evidence>
<evidence type="ECO:0000313" key="8">
    <source>
        <dbReference type="Proteomes" id="UP000056255"/>
    </source>
</evidence>
<dbReference type="EMBL" id="CP012173">
    <property type="protein sequence ID" value="AKV76647.1"/>
    <property type="molecule type" value="Genomic_DNA"/>
</dbReference>
<evidence type="ECO:0000313" key="10">
    <source>
        <dbReference type="Proteomes" id="UP000062398"/>
    </source>
</evidence>
<dbReference type="Proteomes" id="UP000062475">
    <property type="component" value="Chromosome"/>
</dbReference>
<dbReference type="EMBL" id="CP012176">
    <property type="protein sequence ID" value="AKV83382.1"/>
    <property type="molecule type" value="Genomic_DNA"/>
</dbReference>
<dbReference type="EMBL" id="CP012174">
    <property type="protein sequence ID" value="AKV78899.1"/>
    <property type="molecule type" value="Genomic_DNA"/>
</dbReference>
<dbReference type="EMBL" id="CP008822">
    <property type="protein sequence ID" value="AIM27546.1"/>
    <property type="molecule type" value="Genomic_DNA"/>
</dbReference>
<evidence type="ECO:0000313" key="6">
    <source>
        <dbReference type="EMBL" id="AKV83382.1"/>
    </source>
</evidence>
<dbReference type="PATRIC" id="fig|43687.5.peg.1526"/>
<dbReference type="Proteomes" id="UP000068832">
    <property type="component" value="Chromosome"/>
</dbReference>
<dbReference type="AlphaFoldDB" id="A0A088E5E8"/>
<reference evidence="9 10" key="2">
    <citation type="journal article" date="2015" name="Genome Announc.">
        <title>Complete Genome Sequences of Evolved Arsenate-Resistant Metallosphaera sedula Strains.</title>
        <authorList>
            <person name="Ai C."/>
            <person name="McCarthy S."/>
            <person name="Schackwitz W."/>
            <person name="Martin J."/>
            <person name="Lipzen A."/>
            <person name="Blum P."/>
        </authorList>
    </citation>
    <scope>NUCLEOTIDE SEQUENCE [LARGE SCALE GENOMIC DNA]</scope>
    <source>
        <strain evidence="4 10">ARS120-1</strain>
        <strain evidence="5 9">ARS120-2</strain>
        <strain evidence="2 12">ARS50-1</strain>
        <strain evidence="3 11">ARS50-2</strain>
    </source>
</reference>